<dbReference type="Pfam" id="PF00171">
    <property type="entry name" value="Aldedh"/>
    <property type="match status" value="1"/>
</dbReference>
<evidence type="ECO:0000259" key="11">
    <source>
        <dbReference type="Pfam" id="PF25137"/>
    </source>
</evidence>
<dbReference type="Proteomes" id="UP000191200">
    <property type="component" value="Chromosome"/>
</dbReference>
<dbReference type="InterPro" id="IPR015590">
    <property type="entry name" value="Aldehyde_DH_dom"/>
</dbReference>
<comment type="cofactor">
    <cofactor evidence="1">
        <name>Fe(2+)</name>
        <dbReference type="ChEBI" id="CHEBI:29033"/>
    </cofactor>
</comment>
<dbReference type="InterPro" id="IPR056798">
    <property type="entry name" value="ADH_Fe_C"/>
</dbReference>
<name>A0A1J0A7J0_9ENTE</name>
<dbReference type="InterPro" id="IPR016161">
    <property type="entry name" value="Ald_DH/histidinol_DH"/>
</dbReference>
<feature type="domain" description="Aldehyde dehydrogenase" evidence="9">
    <location>
        <begin position="14"/>
        <end position="408"/>
    </location>
</feature>
<dbReference type="InterPro" id="IPR016162">
    <property type="entry name" value="Ald_DH_N"/>
</dbReference>
<gene>
    <name evidence="12" type="ORF">BHY08_08775</name>
</gene>
<dbReference type="PROSITE" id="PS00060">
    <property type="entry name" value="ADH_IRON_2"/>
    <property type="match status" value="1"/>
</dbReference>
<dbReference type="PIRSF" id="PIRSF000111">
    <property type="entry name" value="ALDH_ADH"/>
    <property type="match status" value="1"/>
</dbReference>
<dbReference type="GO" id="GO:0015976">
    <property type="term" value="P:carbon utilization"/>
    <property type="evidence" value="ECO:0007669"/>
    <property type="project" value="InterPro"/>
</dbReference>
<accession>A0A1J0A7J0</accession>
<dbReference type="InterPro" id="IPR018211">
    <property type="entry name" value="ADH_Fe_CS"/>
</dbReference>
<evidence type="ECO:0000256" key="1">
    <source>
        <dbReference type="ARBA" id="ARBA00001954"/>
    </source>
</evidence>
<feature type="domain" description="Alcohol dehydrogenase iron-type/glycerol dehydrogenase GldA" evidence="10">
    <location>
        <begin position="465"/>
        <end position="642"/>
    </location>
</feature>
<evidence type="ECO:0000259" key="9">
    <source>
        <dbReference type="Pfam" id="PF00171"/>
    </source>
</evidence>
<dbReference type="Gene3D" id="3.40.605.10">
    <property type="entry name" value="Aldehyde Dehydrogenase, Chain A, domain 1"/>
    <property type="match status" value="1"/>
</dbReference>
<dbReference type="GO" id="GO:0008774">
    <property type="term" value="F:acetaldehyde dehydrogenase (acetylating) activity"/>
    <property type="evidence" value="ECO:0007669"/>
    <property type="project" value="UniProtKB-UniRule"/>
</dbReference>
<dbReference type="Gene3D" id="3.40.50.1970">
    <property type="match status" value="1"/>
</dbReference>
<dbReference type="GO" id="GO:0004022">
    <property type="term" value="F:alcohol dehydrogenase (NAD+) activity"/>
    <property type="evidence" value="ECO:0007669"/>
    <property type="project" value="UniProtKB-UniRule"/>
</dbReference>
<dbReference type="NCBIfam" id="NF010378">
    <property type="entry name" value="PRK13805.1"/>
    <property type="match status" value="1"/>
</dbReference>
<dbReference type="Pfam" id="PF25137">
    <property type="entry name" value="ADH_Fe_C"/>
    <property type="match status" value="1"/>
</dbReference>
<dbReference type="InterPro" id="IPR039697">
    <property type="entry name" value="Alcohol_dehydrogenase_Fe"/>
</dbReference>
<keyword evidence="5" id="KW-0511">Multifunctional enzyme</keyword>
<sequence length="866" mass="94996">MKDKNKKAEVKEQSVTETIDHLVANAQEALKEMKTFDQEKVDHIVHQMAMAALNEHMPLAKLAVEETGRGIYEDKAIKNMFASESIWNNIKNDKTVGVINEDEQKQIIEIADPVGVVCGVTPTTNPTSTTIFKSMIAIKTRNPIIFAFHPSAQKSSAAAAKVVRDAAVKAGAPENCIQWIDTPSIEATNTLMNHEGVAIVLATGGSGMVKAAYSTGKPALGVGPGNTPAYVEKSAKIKRAVNDLITSKSFDNGMICASEQGVIVDKEIYDAVKKEFEAHQVYFVKPNELEKLEKAVMNETKTAVNPKIVGHSAVSIAKDAGIKVPEGTKILVAELEDAGPDYPLSREKLSPVLAMFKANNTEHGLELCEKMLKLNGEGHTAVLHSEDEDLQLAFGLRMNACRILINSPAAQGGIGDIYNEMIPSLTLGCGSYGKNSVSKNVSAVNLINTKTLTKRRNNMQWFKLPEKIYFELNSIQYLQKMKDVERVFIVCDPGMVEFGYAQKVIDELMKRQNKVKFEMFSDVEPNPSTNTVYAGTEQMMKFQPDTVIAIGGGSAIDAAKGMWLFYEHPETEFFGAKQKFLDIRKRAYKIPEARKAKMVAIPTTSGTGAEVTPFAVITDSETHVKYPLADYALTPDVAIIDPQFVMSVPASVTADTGMDVLTHAIESYVSVMASDYTRGLSLQAIKLVFENLEDSVKNPNLENREKMHNASTMAGMAFANAFLGICHSIAHKIGGEYGIPHGRTNAILLPHIIRYNAKDPSKHALFPKYDYFRADTDYADIARFLGLKGNTTEELVESLAKAVDDLGKRVGIDMNLSAQGLSKKTLDETVDRMAELAYEDQCTTANPKEPLISELKQIIIDSYEGN</sequence>
<dbReference type="Pfam" id="PF00465">
    <property type="entry name" value="Fe-ADH"/>
    <property type="match status" value="1"/>
</dbReference>
<dbReference type="GO" id="GO:0006066">
    <property type="term" value="P:alcohol metabolic process"/>
    <property type="evidence" value="ECO:0007669"/>
    <property type="project" value="InterPro"/>
</dbReference>
<proteinExistence type="inferred from homology"/>
<keyword evidence="4" id="KW-0520">NAD</keyword>
<organism evidence="12 13">
    <name type="scientific">Vagococcus teuberi</name>
    <dbReference type="NCBI Taxonomy" id="519472"/>
    <lineage>
        <taxon>Bacteria</taxon>
        <taxon>Bacillati</taxon>
        <taxon>Bacillota</taxon>
        <taxon>Bacilli</taxon>
        <taxon>Lactobacillales</taxon>
        <taxon>Enterococcaceae</taxon>
        <taxon>Vagococcus</taxon>
    </lineage>
</organism>
<keyword evidence="13" id="KW-1185">Reference proteome</keyword>
<dbReference type="PROSITE" id="PS00913">
    <property type="entry name" value="ADH_IRON_1"/>
    <property type="match status" value="1"/>
</dbReference>
<evidence type="ECO:0000256" key="8">
    <source>
        <dbReference type="PIRNR" id="PIRNR000111"/>
    </source>
</evidence>
<keyword evidence="3" id="KW-0408">Iron</keyword>
<dbReference type="RefSeq" id="WP_071457503.1">
    <property type="nucleotide sequence ID" value="NZ_CP017267.1"/>
</dbReference>
<dbReference type="InterPro" id="IPR034789">
    <property type="entry name" value="AAD_C"/>
</dbReference>
<feature type="domain" description="Fe-containing alcohol dehydrogenase-like C-terminal" evidence="11">
    <location>
        <begin position="653"/>
        <end position="860"/>
    </location>
</feature>
<evidence type="ECO:0000256" key="3">
    <source>
        <dbReference type="ARBA" id="ARBA00023004"/>
    </source>
</evidence>
<dbReference type="EMBL" id="CP017267">
    <property type="protein sequence ID" value="APB31899.1"/>
    <property type="molecule type" value="Genomic_DNA"/>
</dbReference>
<dbReference type="PANTHER" id="PTHR11496">
    <property type="entry name" value="ALCOHOL DEHYDROGENASE"/>
    <property type="match status" value="1"/>
</dbReference>
<evidence type="ECO:0000313" key="12">
    <source>
        <dbReference type="EMBL" id="APB31899.1"/>
    </source>
</evidence>
<dbReference type="FunFam" id="1.20.1090.10:FF:000001">
    <property type="entry name" value="Aldehyde-alcohol dehydrogenase"/>
    <property type="match status" value="1"/>
</dbReference>
<evidence type="ECO:0000256" key="4">
    <source>
        <dbReference type="ARBA" id="ARBA00023027"/>
    </source>
</evidence>
<dbReference type="STRING" id="519472.BHY08_08775"/>
<dbReference type="GO" id="GO:0046872">
    <property type="term" value="F:metal ion binding"/>
    <property type="evidence" value="ECO:0007669"/>
    <property type="project" value="InterPro"/>
</dbReference>
<dbReference type="Gene3D" id="3.40.309.10">
    <property type="entry name" value="Aldehyde Dehydrogenase, Chain A, domain 2"/>
    <property type="match status" value="1"/>
</dbReference>
<evidence type="ECO:0000259" key="10">
    <source>
        <dbReference type="Pfam" id="PF00465"/>
    </source>
</evidence>
<comment type="similarity">
    <text evidence="7 8">In the C-terminal section; belongs to the iron-containing alcohol dehydrogenase family.</text>
</comment>
<dbReference type="OrthoDB" id="9815791at2"/>
<evidence type="ECO:0000313" key="13">
    <source>
        <dbReference type="Proteomes" id="UP000191200"/>
    </source>
</evidence>
<dbReference type="PANTHER" id="PTHR11496:SF83">
    <property type="entry name" value="HYDROXYACID-OXOACID TRANSHYDROGENASE, MITOCHONDRIAL"/>
    <property type="match status" value="1"/>
</dbReference>
<dbReference type="InterPro" id="IPR012079">
    <property type="entry name" value="Bifunc_Ald-ADH"/>
</dbReference>
<dbReference type="Gene3D" id="1.20.1090.10">
    <property type="entry name" value="Dehydroquinate synthase-like - alpha domain"/>
    <property type="match status" value="1"/>
</dbReference>
<evidence type="ECO:0000256" key="7">
    <source>
        <dbReference type="ARBA" id="ARBA00035645"/>
    </source>
</evidence>
<dbReference type="InterPro" id="IPR001670">
    <property type="entry name" value="ADH_Fe/GldA"/>
</dbReference>
<dbReference type="FunFam" id="3.40.50.1970:FF:000002">
    <property type="entry name" value="Aldehyde-alcohol dehydrogenase"/>
    <property type="match status" value="1"/>
</dbReference>
<protein>
    <recommendedName>
        <fullName evidence="8">Aldehyde-alcohol dehydrogenase</fullName>
    </recommendedName>
</protein>
<comment type="similarity">
    <text evidence="6 8">In the N-terminal section; belongs to the aldehyde dehydrogenase family.</text>
</comment>
<dbReference type="KEGG" id="vte:BHY08_08775"/>
<reference evidence="12 13" key="1">
    <citation type="submission" date="2016-09" db="EMBL/GenBank/DDBJ databases">
        <title>Vagococcus teuberi sp. nov., isolated from the Malian artisanal sour milk fene.</title>
        <authorList>
            <person name="Wullschleger S."/>
            <person name="Seifert C."/>
            <person name="Baumgartner S."/>
            <person name="Lacroix C."/>
            <person name="Bonfoh B."/>
            <person name="Stevens M.J."/>
            <person name="Meile L."/>
        </authorList>
    </citation>
    <scope>NUCLEOTIDE SEQUENCE [LARGE SCALE GENOMIC DNA]</scope>
    <source>
        <strain evidence="12 13">DSM 21459</strain>
    </source>
</reference>
<evidence type="ECO:0000256" key="6">
    <source>
        <dbReference type="ARBA" id="ARBA00035641"/>
    </source>
</evidence>
<dbReference type="AlphaFoldDB" id="A0A1J0A7J0"/>
<evidence type="ECO:0000256" key="2">
    <source>
        <dbReference type="ARBA" id="ARBA00023002"/>
    </source>
</evidence>
<dbReference type="InterPro" id="IPR016163">
    <property type="entry name" value="Ald_DH_C"/>
</dbReference>
<dbReference type="CDD" id="cd08178">
    <property type="entry name" value="AAD_C"/>
    <property type="match status" value="1"/>
</dbReference>
<dbReference type="CDD" id="cd07122">
    <property type="entry name" value="ALDH_F20_ACDH"/>
    <property type="match status" value="1"/>
</dbReference>
<keyword evidence="2 8" id="KW-0560">Oxidoreductase</keyword>
<dbReference type="SUPFAM" id="SSF53720">
    <property type="entry name" value="ALDH-like"/>
    <property type="match status" value="1"/>
</dbReference>
<dbReference type="SUPFAM" id="SSF56796">
    <property type="entry name" value="Dehydroquinate synthase-like"/>
    <property type="match status" value="1"/>
</dbReference>
<evidence type="ECO:0000256" key="5">
    <source>
        <dbReference type="ARBA" id="ARBA00023268"/>
    </source>
</evidence>